<keyword evidence="2" id="KW-0812">Transmembrane</keyword>
<evidence type="ECO:0000256" key="3">
    <source>
        <dbReference type="ARBA" id="ARBA00022989"/>
    </source>
</evidence>
<accession>A0A074ZGG4</accession>
<dbReference type="Proteomes" id="UP000054324">
    <property type="component" value="Unassembled WGS sequence"/>
</dbReference>
<dbReference type="OrthoDB" id="6233737at2759"/>
<dbReference type="GO" id="GO:0005783">
    <property type="term" value="C:endoplasmic reticulum"/>
    <property type="evidence" value="ECO:0007669"/>
    <property type="project" value="TreeGrafter"/>
</dbReference>
<dbReference type="RefSeq" id="XP_009169938.1">
    <property type="nucleotide sequence ID" value="XM_009171674.1"/>
</dbReference>
<dbReference type="KEGG" id="ovi:T265_06416"/>
<dbReference type="GeneID" id="20320595"/>
<keyword evidence="8" id="KW-1185">Reference proteome</keyword>
<keyword evidence="6" id="KW-0012">Acyltransferase</keyword>
<proteinExistence type="predicted"/>
<dbReference type="GO" id="GO:0006629">
    <property type="term" value="P:lipid metabolic process"/>
    <property type="evidence" value="ECO:0007669"/>
    <property type="project" value="UniProtKB-KW"/>
</dbReference>
<keyword evidence="3" id="KW-1133">Transmembrane helix</keyword>
<dbReference type="PANTHER" id="PTHR23063">
    <property type="entry name" value="PHOSPHOLIPID ACYLTRANSFERASE"/>
    <property type="match status" value="1"/>
</dbReference>
<evidence type="ECO:0000256" key="5">
    <source>
        <dbReference type="ARBA" id="ARBA00023136"/>
    </source>
</evidence>
<evidence type="ECO:0000256" key="1">
    <source>
        <dbReference type="ARBA" id="ARBA00022679"/>
    </source>
</evidence>
<dbReference type="STRING" id="6198.A0A074ZGG4"/>
<evidence type="ECO:0000313" key="7">
    <source>
        <dbReference type="EMBL" id="KER26298.1"/>
    </source>
</evidence>
<keyword evidence="5" id="KW-0472">Membrane</keyword>
<dbReference type="GO" id="GO:0042171">
    <property type="term" value="F:lysophosphatidic acid acyltransferase activity"/>
    <property type="evidence" value="ECO:0007669"/>
    <property type="project" value="TreeGrafter"/>
</dbReference>
<keyword evidence="4" id="KW-0443">Lipid metabolism</keyword>
<evidence type="ECO:0000256" key="4">
    <source>
        <dbReference type="ARBA" id="ARBA00023098"/>
    </source>
</evidence>
<evidence type="ECO:0000256" key="6">
    <source>
        <dbReference type="ARBA" id="ARBA00023315"/>
    </source>
</evidence>
<sequence>MLPTPGCIPCPGYFILSHFSWKLLWMTFSQFTTRFEIEFLPVYNPNSEERMDPRLYANNVRSKMAEALNIPTCDLLYDDFCRFQIANECGLPDPEGMVYLHALLRTAFSFERFEDPRQCENAGYRDWVHVRLEKLLSIARHKSYLSQLAFINAIFPNVQPNERETFLLNKAVQHYTTESSTGVDFRMFITRACLFLFASDLRTAIRYAVKAFPPKEPYFPNSPTEPLAVSSGSYDRIRTWAIRHSDAKQLILYVFNAQQQSTDIFELINLSVEYFDQDPMTSEINESAPVHPDRLYAALNAVPLPFPRSYLQFETLLSKTLGKRGRPLLHIDGTITSDLQASKCSFNTSELASYRRSTSAGTCNSDALSEPCVTNSSDKSRKSLPYAVFSSTPPLVDSNHNQTCAAAYRRTLPSSPFGNKLGNT</sequence>
<evidence type="ECO:0000256" key="2">
    <source>
        <dbReference type="ARBA" id="ARBA00022692"/>
    </source>
</evidence>
<dbReference type="CTD" id="20320595"/>
<dbReference type="AlphaFoldDB" id="A0A074ZGG4"/>
<evidence type="ECO:0000313" key="8">
    <source>
        <dbReference type="Proteomes" id="UP000054324"/>
    </source>
</evidence>
<reference evidence="7 8" key="1">
    <citation type="submission" date="2013-11" db="EMBL/GenBank/DDBJ databases">
        <title>Opisthorchis viverrini - life in the bile duct.</title>
        <authorList>
            <person name="Young N.D."/>
            <person name="Nagarajan N."/>
            <person name="Lin S.J."/>
            <person name="Korhonen P.K."/>
            <person name="Jex A.R."/>
            <person name="Hall R.S."/>
            <person name="Safavi-Hemami H."/>
            <person name="Kaewkong W."/>
            <person name="Bertrand D."/>
            <person name="Gao S."/>
            <person name="Seet Q."/>
            <person name="Wongkham S."/>
            <person name="Teh B.T."/>
            <person name="Wongkham C."/>
            <person name="Intapan P.M."/>
            <person name="Maleewong W."/>
            <person name="Yang X."/>
            <person name="Hu M."/>
            <person name="Wang Z."/>
            <person name="Hofmann A."/>
            <person name="Sternberg P.W."/>
            <person name="Tan P."/>
            <person name="Wang J."/>
            <person name="Gasser R.B."/>
        </authorList>
    </citation>
    <scope>NUCLEOTIDE SEQUENCE [LARGE SCALE GENOMIC DNA]</scope>
</reference>
<dbReference type="PANTHER" id="PTHR23063:SF52">
    <property type="entry name" value="LYSOPHOSPHATIDYLCHOLINE ACYLTRANSFERASE"/>
    <property type="match status" value="1"/>
</dbReference>
<organism evidence="7 8">
    <name type="scientific">Opisthorchis viverrini</name>
    <name type="common">Southeast Asian liver fluke</name>
    <dbReference type="NCBI Taxonomy" id="6198"/>
    <lineage>
        <taxon>Eukaryota</taxon>
        <taxon>Metazoa</taxon>
        <taxon>Spiralia</taxon>
        <taxon>Lophotrochozoa</taxon>
        <taxon>Platyhelminthes</taxon>
        <taxon>Trematoda</taxon>
        <taxon>Digenea</taxon>
        <taxon>Opisthorchiida</taxon>
        <taxon>Opisthorchiata</taxon>
        <taxon>Opisthorchiidae</taxon>
        <taxon>Opisthorchis</taxon>
    </lineage>
</organism>
<keyword evidence="1" id="KW-0808">Transferase</keyword>
<gene>
    <name evidence="7" type="ORF">T265_06416</name>
</gene>
<dbReference type="EMBL" id="KL596751">
    <property type="protein sequence ID" value="KER26298.1"/>
    <property type="molecule type" value="Genomic_DNA"/>
</dbReference>
<protein>
    <submittedName>
        <fullName evidence="7">Uncharacterized protein</fullName>
    </submittedName>
</protein>
<name>A0A074ZGG4_OPIVI</name>